<dbReference type="FunFam" id="2.40.110.10:FF:000002">
    <property type="entry name" value="Acyl-CoA dehydrogenase fadE12"/>
    <property type="match status" value="1"/>
</dbReference>
<name>A0A1Y2MPK5_PSEAH</name>
<dbReference type="EMBL" id="MIGB01000033">
    <property type="protein sequence ID" value="OSY37081.1"/>
    <property type="molecule type" value="Genomic_DNA"/>
</dbReference>
<feature type="domain" description="Acyl-CoA dehydrogenase/oxidase N-terminal" evidence="9">
    <location>
        <begin position="4"/>
        <end position="117"/>
    </location>
</feature>
<dbReference type="SUPFAM" id="SSF56645">
    <property type="entry name" value="Acyl-CoA dehydrogenase NM domain-like"/>
    <property type="match status" value="1"/>
</dbReference>
<evidence type="ECO:0000313" key="11">
    <source>
        <dbReference type="Proteomes" id="UP000194360"/>
    </source>
</evidence>
<dbReference type="OrthoDB" id="3205875at2"/>
<evidence type="ECO:0000259" key="8">
    <source>
        <dbReference type="Pfam" id="PF02770"/>
    </source>
</evidence>
<dbReference type="Pfam" id="PF00441">
    <property type="entry name" value="Acyl-CoA_dh_1"/>
    <property type="match status" value="1"/>
</dbReference>
<dbReference type="Gene3D" id="1.10.540.10">
    <property type="entry name" value="Acyl-CoA dehydrogenase/oxidase, N-terminal domain"/>
    <property type="match status" value="1"/>
</dbReference>
<evidence type="ECO:0000256" key="2">
    <source>
        <dbReference type="ARBA" id="ARBA00009347"/>
    </source>
</evidence>
<keyword evidence="4 6" id="KW-0274">FAD</keyword>
<dbReference type="PANTHER" id="PTHR43884:SF20">
    <property type="entry name" value="ACYL-COA DEHYDROGENASE FADE28"/>
    <property type="match status" value="1"/>
</dbReference>
<dbReference type="InterPro" id="IPR046373">
    <property type="entry name" value="Acyl-CoA_Oxase/DH_mid-dom_sf"/>
</dbReference>
<evidence type="ECO:0000256" key="3">
    <source>
        <dbReference type="ARBA" id="ARBA00022630"/>
    </source>
</evidence>
<comment type="cofactor">
    <cofactor evidence="1 6">
        <name>FAD</name>
        <dbReference type="ChEBI" id="CHEBI:57692"/>
    </cofactor>
</comment>
<evidence type="ECO:0000259" key="7">
    <source>
        <dbReference type="Pfam" id="PF00441"/>
    </source>
</evidence>
<comment type="similarity">
    <text evidence="2 6">Belongs to the acyl-CoA dehydrogenase family.</text>
</comment>
<evidence type="ECO:0000259" key="9">
    <source>
        <dbReference type="Pfam" id="PF02771"/>
    </source>
</evidence>
<feature type="domain" description="Acyl-CoA oxidase/dehydrogenase middle" evidence="8">
    <location>
        <begin position="121"/>
        <end position="203"/>
    </location>
</feature>
<organism evidence="10 11">
    <name type="scientific">Pseudonocardia autotrophica</name>
    <name type="common">Amycolata autotrophica</name>
    <name type="synonym">Nocardia autotrophica</name>
    <dbReference type="NCBI Taxonomy" id="2074"/>
    <lineage>
        <taxon>Bacteria</taxon>
        <taxon>Bacillati</taxon>
        <taxon>Actinomycetota</taxon>
        <taxon>Actinomycetes</taxon>
        <taxon>Pseudonocardiales</taxon>
        <taxon>Pseudonocardiaceae</taxon>
        <taxon>Pseudonocardia</taxon>
    </lineage>
</organism>
<proteinExistence type="inferred from homology"/>
<protein>
    <submittedName>
        <fullName evidence="10">Acyl-CoA dehydrogenase</fullName>
        <ecNumber evidence="10">1.3.99.-</ecNumber>
    </submittedName>
</protein>
<dbReference type="PANTHER" id="PTHR43884">
    <property type="entry name" value="ACYL-COA DEHYDROGENASE"/>
    <property type="match status" value="1"/>
</dbReference>
<dbReference type="InterPro" id="IPR006089">
    <property type="entry name" value="Acyl-CoA_DH_CS"/>
</dbReference>
<dbReference type="Proteomes" id="UP000194360">
    <property type="component" value="Unassembled WGS sequence"/>
</dbReference>
<dbReference type="InterPro" id="IPR006091">
    <property type="entry name" value="Acyl-CoA_Oxase/DH_mid-dom"/>
</dbReference>
<dbReference type="InterPro" id="IPR037069">
    <property type="entry name" value="AcylCoA_DH/ox_N_sf"/>
</dbReference>
<dbReference type="CDD" id="cd00567">
    <property type="entry name" value="ACAD"/>
    <property type="match status" value="1"/>
</dbReference>
<sequence>MRFSPEQAGFAAEVRAFCDRECGSAAQRDALTAGGTETNSPELLRRLAAQGWLGISLPEADGGLGGTFVDECLFLEETTRGLAPISGYSTGLTAAQTYLLVGTPEQRRTIVGNLVAGGIEAIALSEPGAGSDLASARLRARRDGSDWVLDGQKTWTSVAHLADHLLVLARTDSSGRRQEGLTLFMVPTSTPGLEIRGIDTMEGHVVNDVFLTDLRLPAEAVVGTEGAAWEHLNRGLGVERVIIAAMGVGAAQRSLDDVLAYTAEREQFGRAIGSFQAVRHRLADLATEIEHCRAFVYDVADRIDAGEEGDLGTRSSMAKIKSTETAKQASLEAMQLMGGYGYAREYGMESQVRRALAPPIYGGTNEIQREIISRGLRAPAKERT</sequence>
<evidence type="ECO:0000256" key="1">
    <source>
        <dbReference type="ARBA" id="ARBA00001974"/>
    </source>
</evidence>
<dbReference type="Pfam" id="PF02770">
    <property type="entry name" value="Acyl-CoA_dh_M"/>
    <property type="match status" value="1"/>
</dbReference>
<evidence type="ECO:0000256" key="6">
    <source>
        <dbReference type="RuleBase" id="RU362125"/>
    </source>
</evidence>
<dbReference type="InterPro" id="IPR036250">
    <property type="entry name" value="AcylCo_DH-like_C"/>
</dbReference>
<reference evidence="10 11" key="1">
    <citation type="submission" date="2016-09" db="EMBL/GenBank/DDBJ databases">
        <title>Pseudonocardia autotrophica DSM535, a candidate organism with high potential of specific P450 cytochromes.</title>
        <authorList>
            <person name="Grumaz C."/>
            <person name="Vainshtein Y."/>
            <person name="Kirstahler P."/>
            <person name="Sohn K."/>
        </authorList>
    </citation>
    <scope>NUCLEOTIDE SEQUENCE [LARGE SCALE GENOMIC DNA]</scope>
    <source>
        <strain evidence="10 11">DSM 535</strain>
    </source>
</reference>
<dbReference type="FunFam" id="1.20.140.10:FF:000001">
    <property type="entry name" value="Acyl-CoA dehydrogenase"/>
    <property type="match status" value="1"/>
</dbReference>
<dbReference type="InterPro" id="IPR013786">
    <property type="entry name" value="AcylCoA_DH/ox_N"/>
</dbReference>
<dbReference type="STRING" id="2074.BG845_04964"/>
<keyword evidence="11" id="KW-1185">Reference proteome</keyword>
<keyword evidence="3 6" id="KW-0285">Flavoprotein</keyword>
<evidence type="ECO:0000256" key="5">
    <source>
        <dbReference type="ARBA" id="ARBA00023002"/>
    </source>
</evidence>
<dbReference type="PROSITE" id="PS00072">
    <property type="entry name" value="ACYL_COA_DH_1"/>
    <property type="match status" value="1"/>
</dbReference>
<dbReference type="InterPro" id="IPR009075">
    <property type="entry name" value="AcylCo_DH/oxidase_C"/>
</dbReference>
<accession>A0A1Y2MPK5</accession>
<comment type="caution">
    <text evidence="10">The sequence shown here is derived from an EMBL/GenBank/DDBJ whole genome shotgun (WGS) entry which is preliminary data.</text>
</comment>
<evidence type="ECO:0000313" key="10">
    <source>
        <dbReference type="EMBL" id="OSY37081.1"/>
    </source>
</evidence>
<dbReference type="GO" id="GO:0050660">
    <property type="term" value="F:flavin adenine dinucleotide binding"/>
    <property type="evidence" value="ECO:0007669"/>
    <property type="project" value="InterPro"/>
</dbReference>
<dbReference type="RefSeq" id="WP_085915117.1">
    <property type="nucleotide sequence ID" value="NZ_AP018920.1"/>
</dbReference>
<keyword evidence="5 6" id="KW-0560">Oxidoreductase</keyword>
<dbReference type="AlphaFoldDB" id="A0A1Y2MPK5"/>
<evidence type="ECO:0000256" key="4">
    <source>
        <dbReference type="ARBA" id="ARBA00022827"/>
    </source>
</evidence>
<dbReference type="InterPro" id="IPR009100">
    <property type="entry name" value="AcylCoA_DH/oxidase_NM_dom_sf"/>
</dbReference>
<dbReference type="Pfam" id="PF02771">
    <property type="entry name" value="Acyl-CoA_dh_N"/>
    <property type="match status" value="1"/>
</dbReference>
<feature type="domain" description="Acyl-CoA dehydrogenase/oxidase C-terminal" evidence="7">
    <location>
        <begin position="229"/>
        <end position="376"/>
    </location>
</feature>
<dbReference type="GO" id="GO:0003995">
    <property type="term" value="F:acyl-CoA dehydrogenase activity"/>
    <property type="evidence" value="ECO:0007669"/>
    <property type="project" value="InterPro"/>
</dbReference>
<dbReference type="Gene3D" id="2.40.110.10">
    <property type="entry name" value="Butyryl-CoA Dehydrogenase, subunit A, domain 2"/>
    <property type="match status" value="1"/>
</dbReference>
<dbReference type="EC" id="1.3.99.-" evidence="10"/>
<gene>
    <name evidence="10" type="primary">mmgC_20</name>
    <name evidence="10" type="ORF">BG845_04964</name>
</gene>
<dbReference type="Gene3D" id="1.20.140.10">
    <property type="entry name" value="Butyryl-CoA Dehydrogenase, subunit A, domain 3"/>
    <property type="match status" value="1"/>
</dbReference>
<dbReference type="SUPFAM" id="SSF47203">
    <property type="entry name" value="Acyl-CoA dehydrogenase C-terminal domain-like"/>
    <property type="match status" value="1"/>
</dbReference>